<dbReference type="PROSITE" id="PS01229">
    <property type="entry name" value="COF_2"/>
    <property type="match status" value="1"/>
</dbReference>
<dbReference type="Gene3D" id="3.40.1110.10">
    <property type="entry name" value="Calcium-transporting ATPase, cytoplasmic domain N"/>
    <property type="match status" value="1"/>
</dbReference>
<dbReference type="GO" id="GO:0046872">
    <property type="term" value="F:metal ion binding"/>
    <property type="evidence" value="ECO:0007669"/>
    <property type="project" value="UniProtKB-KW"/>
</dbReference>
<dbReference type="SUPFAM" id="SSF81660">
    <property type="entry name" value="Metal cation-transporting ATPase, ATP-binding domain N"/>
    <property type="match status" value="1"/>
</dbReference>
<evidence type="ECO:0000256" key="10">
    <source>
        <dbReference type="ARBA" id="ARBA00022967"/>
    </source>
</evidence>
<sequence length="1290" mass="143426">MPLVDNPQIQAASLHNPLPLQLHAYVAPFLLIWPIFLSIFLSPVRYEKHIQSSEWTFVWVGSIVTIQALIWLTTFWNVNLRSAFTTTSARDVRTAKLIKVIPIANAGSAEICTLQRDNIGGKPSISFLFQKRRFLYDFENGSFAPLSYPLDSEPKPQLKTFQQSKGLTSPTDIERIQQHYGDNSFDIPVPTFTELFKEHAVAPFFVFQVFCVGLWMLDDYWYYSLFTLFMLVAFESTVVWQRQRTLNEFRGMSIKPYDLLVYRKNKWEEVQSDKLLPGDIVSVGRTKEDSGVACDMVLLEGSAIVNEAMLSGESTPVLKESIQLRPGDALIEPEGLDKNAFLYGGTKILQVSHGLSAEDDIGTVSKLSSGVPPPPDKGAVAIVVKTGFETSQGSLVRTMIYSTERVSANNVEALLFILFLCVFAIAASWYVWQEGVRRDRKRSKLMLDCVLIITSVVPPELPMELSLAVNTSLAALSKYAIFCTEPFRIPFAGRVDVACFDKTGTLTGEDLVVDGIAGLTLGQPDVKAGPDGAHVGLQAVDTTGTETTLVLATAHALVKLDEGEIVGEPMEKATLQSLGWTLGAHDTLTTKKGAPSSAAELVQIRRRFQFSSALKRQSSVATVLVNDKKNKRKIRRTFVGVKGAPETIRKMLVDSPQGYEETYKHFTRNGGRVLALAYKYLSEDNEIGMSRINDLKRENVESNLHFAGFLVLQCPLKDDALQSVRMLNESSHRVVMITGDNPLTAVHVARQVEIVDRECLILDAPENDDSGEKLVWRSVDDKISIPVDPTKALDAEILKTKDICVTGYALAKFKGEQAWKQLLRYSWVYARVSPKQKEDILLGLKDAGYTTLMCGDGTNDVGALKQAHIGVALLNGSRDDLDKIAEHFRNTKMKEVYEKQCQLMQRFNQPAPPIPAMIAHLYPPGPTNPHYEKAMTAYAERKGIAPPVPNGTDASNGAVAKAQPAQTPAQQKAAGLADSFTSKMMESELAELDSEPPTIKLGDASVAAPFTSKLANVIAIPNIIRQGRCTLVATIQMYKILALNCLISAYSLSVLYLDGIKFGDGQVTISGMMMSVCFLSISRAKSVEGLSKERPQHNIFNVYIIGSVLGQFAIHIVTLIYVSQWVQRIDPIDPNVDLESDFEPSLLNSAIYLLQLIQQISTFAINYQGRPFREGISENKGMYWGLLGVSGVAFSCATEFIPELNEKLRLVPFTSDFKFMLTSMMILDYVGCYVIEKGLKWGFSDYRPKDIAIRRPDQLKREEQRKVEEEREAQRKKNEEQEKKFQALKA</sequence>
<dbReference type="Proteomes" id="UP000799778">
    <property type="component" value="Unassembled WGS sequence"/>
</dbReference>
<dbReference type="PANTHER" id="PTHR45630">
    <property type="entry name" value="CATION-TRANSPORTING ATPASE-RELATED"/>
    <property type="match status" value="1"/>
</dbReference>
<dbReference type="GO" id="GO:0019829">
    <property type="term" value="F:ATPase-coupled monoatomic cation transmembrane transporter activity"/>
    <property type="evidence" value="ECO:0007669"/>
    <property type="project" value="TreeGrafter"/>
</dbReference>
<dbReference type="EMBL" id="ML978070">
    <property type="protein sequence ID" value="KAF2014328.1"/>
    <property type="molecule type" value="Genomic_DNA"/>
</dbReference>
<evidence type="ECO:0000259" key="16">
    <source>
        <dbReference type="Pfam" id="PF00122"/>
    </source>
</evidence>
<evidence type="ECO:0000256" key="8">
    <source>
        <dbReference type="ARBA" id="ARBA00022840"/>
    </source>
</evidence>
<evidence type="ECO:0000256" key="13">
    <source>
        <dbReference type="ARBA" id="ARBA00048588"/>
    </source>
</evidence>
<evidence type="ECO:0000256" key="9">
    <source>
        <dbReference type="ARBA" id="ARBA00022842"/>
    </source>
</evidence>
<dbReference type="GO" id="GO:0005789">
    <property type="term" value="C:endoplasmic reticulum membrane"/>
    <property type="evidence" value="ECO:0007669"/>
    <property type="project" value="UniProtKB-SubCell"/>
</dbReference>
<keyword evidence="8" id="KW-0067">ATP-binding</keyword>
<comment type="catalytic activity">
    <reaction evidence="13">
        <text>[protein]-with a C-terminal TM segment(out) + ATP + H2O = [protein]-with a C-terminal TM segment(in) + ADP + phosphate + H(+)</text>
        <dbReference type="Rhea" id="RHEA:66168"/>
        <dbReference type="Rhea" id="RHEA-COMP:16963"/>
        <dbReference type="ChEBI" id="CHEBI:15377"/>
        <dbReference type="ChEBI" id="CHEBI:15378"/>
        <dbReference type="ChEBI" id="CHEBI:30616"/>
        <dbReference type="ChEBI" id="CHEBI:43474"/>
        <dbReference type="ChEBI" id="CHEBI:90782"/>
        <dbReference type="ChEBI" id="CHEBI:456216"/>
    </reaction>
</comment>
<dbReference type="InterPro" id="IPR023299">
    <property type="entry name" value="ATPase_P-typ_cyto_dom_N"/>
</dbReference>
<dbReference type="Pfam" id="PF13246">
    <property type="entry name" value="Cation_ATPase"/>
    <property type="match status" value="1"/>
</dbReference>
<dbReference type="SUPFAM" id="SSF81665">
    <property type="entry name" value="Calcium ATPase, transmembrane domain M"/>
    <property type="match status" value="1"/>
</dbReference>
<organism evidence="18 19">
    <name type="scientific">Aaosphaeria arxii CBS 175.79</name>
    <dbReference type="NCBI Taxonomy" id="1450172"/>
    <lineage>
        <taxon>Eukaryota</taxon>
        <taxon>Fungi</taxon>
        <taxon>Dikarya</taxon>
        <taxon>Ascomycota</taxon>
        <taxon>Pezizomycotina</taxon>
        <taxon>Dothideomycetes</taxon>
        <taxon>Pleosporomycetidae</taxon>
        <taxon>Pleosporales</taxon>
        <taxon>Pleosporales incertae sedis</taxon>
        <taxon>Aaosphaeria</taxon>
    </lineage>
</organism>
<name>A0A6A5XM63_9PLEO</name>
<keyword evidence="5" id="KW-0479">Metal-binding</keyword>
<dbReference type="RefSeq" id="XP_033382667.1">
    <property type="nucleotide sequence ID" value="XM_033530480.1"/>
</dbReference>
<evidence type="ECO:0000256" key="6">
    <source>
        <dbReference type="ARBA" id="ARBA00022741"/>
    </source>
</evidence>
<dbReference type="FunFam" id="3.40.1110.10:FF:000054">
    <property type="entry name" value="Cation-transporting ATPase"/>
    <property type="match status" value="1"/>
</dbReference>
<dbReference type="InterPro" id="IPR036412">
    <property type="entry name" value="HAD-like_sf"/>
</dbReference>
<dbReference type="NCBIfam" id="TIGR01657">
    <property type="entry name" value="P-ATPase-V"/>
    <property type="match status" value="1"/>
</dbReference>
<keyword evidence="10" id="KW-1278">Translocase</keyword>
<dbReference type="InterPro" id="IPR047820">
    <property type="entry name" value="P5A-type_ATPase"/>
</dbReference>
<dbReference type="InterPro" id="IPR008250">
    <property type="entry name" value="ATPase_P-typ_transduc_dom_A_sf"/>
</dbReference>
<dbReference type="InterPro" id="IPR057255">
    <property type="entry name" value="2TM_P5A-ATPase"/>
</dbReference>
<keyword evidence="7" id="KW-0256">Endoplasmic reticulum</keyword>
<evidence type="ECO:0000256" key="12">
    <source>
        <dbReference type="ARBA" id="ARBA00023136"/>
    </source>
</evidence>
<dbReference type="GO" id="GO:0005524">
    <property type="term" value="F:ATP binding"/>
    <property type="evidence" value="ECO:0007669"/>
    <property type="project" value="UniProtKB-KW"/>
</dbReference>
<evidence type="ECO:0000256" key="4">
    <source>
        <dbReference type="ARBA" id="ARBA00022692"/>
    </source>
</evidence>
<accession>A0A6A5XM63</accession>
<dbReference type="FunFam" id="3.40.50.1000:FF:000071">
    <property type="entry name" value="Cation-transporting ATPase"/>
    <property type="match status" value="1"/>
</dbReference>
<evidence type="ECO:0000313" key="19">
    <source>
        <dbReference type="Proteomes" id="UP000799778"/>
    </source>
</evidence>
<dbReference type="InterPro" id="IPR023214">
    <property type="entry name" value="HAD_sf"/>
</dbReference>
<dbReference type="Gene3D" id="3.40.50.1000">
    <property type="entry name" value="HAD superfamily/HAD-like"/>
    <property type="match status" value="1"/>
</dbReference>
<dbReference type="Pfam" id="PF00122">
    <property type="entry name" value="E1-E2_ATPase"/>
    <property type="match status" value="1"/>
</dbReference>
<feature type="compositionally biased region" description="Low complexity" evidence="14">
    <location>
        <begin position="958"/>
        <end position="973"/>
    </location>
</feature>
<feature type="domain" description="P-type ATPase A" evidence="16">
    <location>
        <begin position="260"/>
        <end position="397"/>
    </location>
</feature>
<evidence type="ECO:0000256" key="1">
    <source>
        <dbReference type="ARBA" id="ARBA00001946"/>
    </source>
</evidence>
<dbReference type="SUPFAM" id="SSF81653">
    <property type="entry name" value="Calcium ATPase, transduction domain A"/>
    <property type="match status" value="1"/>
</dbReference>
<feature type="domain" description="P5A-ATPase transmembrane helical hairpin" evidence="17">
    <location>
        <begin position="18"/>
        <end position="89"/>
    </location>
</feature>
<reference evidence="18" key="1">
    <citation type="journal article" date="2020" name="Stud. Mycol.">
        <title>101 Dothideomycetes genomes: a test case for predicting lifestyles and emergence of pathogens.</title>
        <authorList>
            <person name="Haridas S."/>
            <person name="Albert R."/>
            <person name="Binder M."/>
            <person name="Bloem J."/>
            <person name="Labutti K."/>
            <person name="Salamov A."/>
            <person name="Andreopoulos B."/>
            <person name="Baker S."/>
            <person name="Barry K."/>
            <person name="Bills G."/>
            <person name="Bluhm B."/>
            <person name="Cannon C."/>
            <person name="Castanera R."/>
            <person name="Culley D."/>
            <person name="Daum C."/>
            <person name="Ezra D."/>
            <person name="Gonzalez J."/>
            <person name="Henrissat B."/>
            <person name="Kuo A."/>
            <person name="Liang C."/>
            <person name="Lipzen A."/>
            <person name="Lutzoni F."/>
            <person name="Magnuson J."/>
            <person name="Mondo S."/>
            <person name="Nolan M."/>
            <person name="Ohm R."/>
            <person name="Pangilinan J."/>
            <person name="Park H.-J."/>
            <person name="Ramirez L."/>
            <person name="Alfaro M."/>
            <person name="Sun H."/>
            <person name="Tritt A."/>
            <person name="Yoshinaga Y."/>
            <person name="Zwiers L.-H."/>
            <person name="Turgeon B."/>
            <person name="Goodwin S."/>
            <person name="Spatafora J."/>
            <person name="Crous P."/>
            <person name="Grigoriev I."/>
        </authorList>
    </citation>
    <scope>NUCLEOTIDE SEQUENCE</scope>
    <source>
        <strain evidence="18">CBS 175.79</strain>
    </source>
</reference>
<keyword evidence="9" id="KW-0460">Magnesium</keyword>
<comment type="cofactor">
    <cofactor evidence="1">
        <name>Mg(2+)</name>
        <dbReference type="ChEBI" id="CHEBI:18420"/>
    </cofactor>
</comment>
<dbReference type="SFLD" id="SFLDF00027">
    <property type="entry name" value="p-type_atpase"/>
    <property type="match status" value="1"/>
</dbReference>
<evidence type="ECO:0000256" key="5">
    <source>
        <dbReference type="ARBA" id="ARBA00022723"/>
    </source>
</evidence>
<dbReference type="InterPro" id="IPR059000">
    <property type="entry name" value="ATPase_P-type_domA"/>
</dbReference>
<protein>
    <submittedName>
        <fullName evidence="18">Cation-transporting ATPase 4</fullName>
    </submittedName>
</protein>
<dbReference type="PANTHER" id="PTHR45630:SF7">
    <property type="entry name" value="ENDOPLASMIC RETICULUM TRANSMEMBRANE HELIX TRANSLOCASE"/>
    <property type="match status" value="1"/>
</dbReference>
<feature type="transmembrane region" description="Helical" evidence="15">
    <location>
        <begin position="222"/>
        <end position="240"/>
    </location>
</feature>
<evidence type="ECO:0000313" key="18">
    <source>
        <dbReference type="EMBL" id="KAF2014328.1"/>
    </source>
</evidence>
<feature type="transmembrane region" description="Helical" evidence="15">
    <location>
        <begin position="22"/>
        <end position="44"/>
    </location>
</feature>
<dbReference type="SFLD" id="SFLDG00002">
    <property type="entry name" value="C1.7:_P-type_atpase_like"/>
    <property type="match status" value="1"/>
</dbReference>
<dbReference type="InterPro" id="IPR018303">
    <property type="entry name" value="ATPase_P-typ_P_site"/>
</dbReference>
<dbReference type="GO" id="GO:0006874">
    <property type="term" value="P:intracellular calcium ion homeostasis"/>
    <property type="evidence" value="ECO:0007669"/>
    <property type="project" value="TreeGrafter"/>
</dbReference>
<dbReference type="InterPro" id="IPR001757">
    <property type="entry name" value="P_typ_ATPase"/>
</dbReference>
<feature type="transmembrane region" description="Helical" evidence="15">
    <location>
        <begin position="56"/>
        <end position="76"/>
    </location>
</feature>
<feature type="region of interest" description="Disordered" evidence="14">
    <location>
        <begin position="1257"/>
        <end position="1290"/>
    </location>
</feature>
<dbReference type="CDD" id="cd07543">
    <property type="entry name" value="P-type_ATPase_cation"/>
    <property type="match status" value="1"/>
</dbReference>
<evidence type="ECO:0000256" key="7">
    <source>
        <dbReference type="ARBA" id="ARBA00022824"/>
    </source>
</evidence>
<evidence type="ECO:0000256" key="3">
    <source>
        <dbReference type="ARBA" id="ARBA00006000"/>
    </source>
</evidence>
<comment type="similarity">
    <text evidence="3">Belongs to the cation transport ATPase (P-type) (TC 3.A.3) family. Type V subfamily.</text>
</comment>
<comment type="subcellular location">
    <subcellularLocation>
        <location evidence="2">Endoplasmic reticulum membrane</location>
        <topology evidence="2">Multi-pass membrane protein</topology>
    </subcellularLocation>
</comment>
<dbReference type="GO" id="GO:0016887">
    <property type="term" value="F:ATP hydrolysis activity"/>
    <property type="evidence" value="ECO:0007669"/>
    <property type="project" value="InterPro"/>
</dbReference>
<evidence type="ECO:0000256" key="14">
    <source>
        <dbReference type="SAM" id="MobiDB-lite"/>
    </source>
</evidence>
<gene>
    <name evidence="18" type="ORF">BU24DRAFT_441856</name>
</gene>
<dbReference type="Gene3D" id="2.70.150.10">
    <property type="entry name" value="Calcium-transporting ATPase, cytoplasmic transduction domain A"/>
    <property type="match status" value="1"/>
</dbReference>
<feature type="transmembrane region" description="Helical" evidence="15">
    <location>
        <begin position="413"/>
        <end position="432"/>
    </location>
</feature>
<evidence type="ECO:0000256" key="11">
    <source>
        <dbReference type="ARBA" id="ARBA00022989"/>
    </source>
</evidence>
<dbReference type="InterPro" id="IPR044492">
    <property type="entry name" value="P_typ_ATPase_HD_dom"/>
</dbReference>
<dbReference type="InterPro" id="IPR023298">
    <property type="entry name" value="ATPase_P-typ_TM_dom_sf"/>
</dbReference>
<keyword evidence="11 15" id="KW-1133">Transmembrane helix</keyword>
<dbReference type="OrthoDB" id="48943at2759"/>
<evidence type="ECO:0000256" key="2">
    <source>
        <dbReference type="ARBA" id="ARBA00004477"/>
    </source>
</evidence>
<dbReference type="SUPFAM" id="SSF56784">
    <property type="entry name" value="HAD-like"/>
    <property type="match status" value="1"/>
</dbReference>
<keyword evidence="12 15" id="KW-0472">Membrane</keyword>
<dbReference type="InterPro" id="IPR006544">
    <property type="entry name" value="P-type_TPase_V"/>
</dbReference>
<dbReference type="NCBIfam" id="TIGR01494">
    <property type="entry name" value="ATPase_P-type"/>
    <property type="match status" value="1"/>
</dbReference>
<dbReference type="SFLD" id="SFLDS00003">
    <property type="entry name" value="Haloacid_Dehalogenase"/>
    <property type="match status" value="1"/>
</dbReference>
<evidence type="ECO:0000259" key="17">
    <source>
        <dbReference type="Pfam" id="PF23143"/>
    </source>
</evidence>
<dbReference type="Pfam" id="PF23143">
    <property type="entry name" value="2TM_P5A-ATPase"/>
    <property type="match status" value="1"/>
</dbReference>
<keyword evidence="6" id="KW-0547">Nucleotide-binding</keyword>
<proteinExistence type="inferred from homology"/>
<dbReference type="PROSITE" id="PS00154">
    <property type="entry name" value="ATPASE_E1_E2"/>
    <property type="match status" value="1"/>
</dbReference>
<feature type="region of interest" description="Disordered" evidence="14">
    <location>
        <begin position="948"/>
        <end position="973"/>
    </location>
</feature>
<keyword evidence="4 15" id="KW-0812">Transmembrane</keyword>
<keyword evidence="19" id="KW-1185">Reference proteome</keyword>
<dbReference type="GO" id="GO:0015662">
    <property type="term" value="F:P-type ion transporter activity"/>
    <property type="evidence" value="ECO:0007669"/>
    <property type="project" value="TreeGrafter"/>
</dbReference>
<dbReference type="GeneID" id="54287877"/>
<evidence type="ECO:0000256" key="15">
    <source>
        <dbReference type="SAM" id="Phobius"/>
    </source>
</evidence>
<dbReference type="PRINTS" id="PR00119">
    <property type="entry name" value="CATATPASE"/>
</dbReference>
<dbReference type="FunFam" id="2.70.150.10:FF:000049">
    <property type="entry name" value="Cation-transporting ATPase"/>
    <property type="match status" value="1"/>
</dbReference>